<dbReference type="Gene3D" id="3.90.640.10">
    <property type="entry name" value="Actin, Chain A, domain 4"/>
    <property type="match status" value="1"/>
</dbReference>
<comment type="similarity">
    <text evidence="2">Belongs to the ABC transporter superfamily. ABCB family. Multidrug resistance exporter (TC 3.A.1.201) subfamily.</text>
</comment>
<evidence type="ECO:0000313" key="13">
    <source>
        <dbReference type="EMBL" id="KAL3526000.1"/>
    </source>
</evidence>
<evidence type="ECO:0000259" key="12">
    <source>
        <dbReference type="PROSITE" id="PS50929"/>
    </source>
</evidence>
<gene>
    <name evidence="13" type="ORF">ACH5RR_014372</name>
</gene>
<dbReference type="FunFam" id="1.20.1560.10:FF:000029">
    <property type="entry name" value="ABC transporter B family member 1"/>
    <property type="match status" value="1"/>
</dbReference>
<organism evidence="13 14">
    <name type="scientific">Cinchona calisaya</name>
    <dbReference type="NCBI Taxonomy" id="153742"/>
    <lineage>
        <taxon>Eukaryota</taxon>
        <taxon>Viridiplantae</taxon>
        <taxon>Streptophyta</taxon>
        <taxon>Embryophyta</taxon>
        <taxon>Tracheophyta</taxon>
        <taxon>Spermatophyta</taxon>
        <taxon>Magnoliopsida</taxon>
        <taxon>eudicotyledons</taxon>
        <taxon>Gunneridae</taxon>
        <taxon>Pentapetalae</taxon>
        <taxon>asterids</taxon>
        <taxon>lamiids</taxon>
        <taxon>Gentianales</taxon>
        <taxon>Rubiaceae</taxon>
        <taxon>Cinchonoideae</taxon>
        <taxon>Cinchoneae</taxon>
        <taxon>Cinchona</taxon>
    </lineage>
</organism>
<keyword evidence="8 11" id="KW-1133">Transmembrane helix</keyword>
<comment type="subcellular location">
    <subcellularLocation>
        <location evidence="1">Cell membrane</location>
        <topology evidence="1">Multi-pass membrane protein</topology>
    </subcellularLocation>
</comment>
<dbReference type="CDD" id="cd18577">
    <property type="entry name" value="ABC_6TM_Pgp_ABCB1_D1_like"/>
    <property type="match status" value="1"/>
</dbReference>
<keyword evidence="7" id="KW-0067">ATP-binding</keyword>
<dbReference type="PANTHER" id="PTHR45136:SF2">
    <property type="entry name" value="ABC TRANSPORTER DOMAIN-CONTAINING PROTEIN"/>
    <property type="match status" value="1"/>
</dbReference>
<feature type="transmembrane region" description="Helical" evidence="11">
    <location>
        <begin position="261"/>
        <end position="281"/>
    </location>
</feature>
<dbReference type="SUPFAM" id="SSF90123">
    <property type="entry name" value="ABC transporter transmembrane region"/>
    <property type="match status" value="1"/>
</dbReference>
<dbReference type="GO" id="GO:0005524">
    <property type="term" value="F:ATP binding"/>
    <property type="evidence" value="ECO:0007669"/>
    <property type="project" value="UniProtKB-KW"/>
</dbReference>
<dbReference type="Proteomes" id="UP001630127">
    <property type="component" value="Unassembled WGS sequence"/>
</dbReference>
<evidence type="ECO:0000256" key="10">
    <source>
        <dbReference type="ARBA" id="ARBA00023180"/>
    </source>
</evidence>
<dbReference type="InterPro" id="IPR036640">
    <property type="entry name" value="ABC1_TM_sf"/>
</dbReference>
<keyword evidence="5" id="KW-0677">Repeat</keyword>
<evidence type="ECO:0000256" key="4">
    <source>
        <dbReference type="ARBA" id="ARBA00022692"/>
    </source>
</evidence>
<accession>A0ABD3A627</accession>
<feature type="transmembrane region" description="Helical" evidence="11">
    <location>
        <begin position="78"/>
        <end position="99"/>
    </location>
</feature>
<evidence type="ECO:0000256" key="3">
    <source>
        <dbReference type="ARBA" id="ARBA00022448"/>
    </source>
</evidence>
<feature type="transmembrane region" description="Helical" evidence="11">
    <location>
        <begin position="183"/>
        <end position="202"/>
    </location>
</feature>
<dbReference type="Pfam" id="PF00664">
    <property type="entry name" value="ABC_membrane"/>
    <property type="match status" value="1"/>
</dbReference>
<name>A0ABD3A627_9GENT</name>
<comment type="caution">
    <text evidence="13">The sequence shown here is derived from an EMBL/GenBank/DDBJ whole genome shotgun (WGS) entry which is preliminary data.</text>
</comment>
<dbReference type="InterPro" id="IPR027417">
    <property type="entry name" value="P-loop_NTPase"/>
</dbReference>
<keyword evidence="3" id="KW-0813">Transport</keyword>
<keyword evidence="14" id="KW-1185">Reference proteome</keyword>
<evidence type="ECO:0000256" key="8">
    <source>
        <dbReference type="ARBA" id="ARBA00022989"/>
    </source>
</evidence>
<keyword evidence="9 11" id="KW-0472">Membrane</keyword>
<proteinExistence type="inferred from homology"/>
<protein>
    <recommendedName>
        <fullName evidence="12">ABC transmembrane type-1 domain-containing protein</fullName>
    </recommendedName>
</protein>
<feature type="transmembrane region" description="Helical" evidence="11">
    <location>
        <begin position="157"/>
        <end position="177"/>
    </location>
</feature>
<dbReference type="InterPro" id="IPR011527">
    <property type="entry name" value="ABC1_TM_dom"/>
</dbReference>
<evidence type="ECO:0000256" key="1">
    <source>
        <dbReference type="ARBA" id="ARBA00004651"/>
    </source>
</evidence>
<sequence>MGSKKDARTTKKMVSFWSIFMHAGGIDKLLMTLGFLGSVGAGISMPTMLLVTGKLINNIGSTSTTLTKDFTNKLNENALILCYLAAMQCVTCFVQGYCWTRTAERQASTLRARYLKAVLRQEVGYFDLHVTSTAEVIESVSNDSLIIQEVISEKVPIFLTHISMFVGAYIASFAMIWRLAIVAFPFVIFLVIPGLMYGRALMSIARKMREEYNKAGMIVEQSIYSVRTIYSFVGENKTISEYSDALQGTLKLGLRQGLAKGLAIGSNGVVFAIWSFISYYGSRLVMHHGAQGGSVFAVGSALAFGGLALGSALSNVKYLSEASAAGERIMEIIKRVPKIDSENMEGQILDNVSGNVEFKHIEFAYPSRPESIIFKDFNLKVPAGKTVALVGKKFCEEDESGDEIETYRTYGSSSGQRGPFSSAAQTSIEIDALFEGIDFQLMITRPRFEELNMDLFQICIEAVESSCWDDDVRGDCISLLKVESSK</sequence>
<dbReference type="EMBL" id="JBJUIK010000006">
    <property type="protein sequence ID" value="KAL3526000.1"/>
    <property type="molecule type" value="Genomic_DNA"/>
</dbReference>
<evidence type="ECO:0000256" key="2">
    <source>
        <dbReference type="ARBA" id="ARBA00007577"/>
    </source>
</evidence>
<evidence type="ECO:0000313" key="14">
    <source>
        <dbReference type="Proteomes" id="UP001630127"/>
    </source>
</evidence>
<evidence type="ECO:0000256" key="9">
    <source>
        <dbReference type="ARBA" id="ARBA00023136"/>
    </source>
</evidence>
<feature type="domain" description="ABC transmembrane type-1" evidence="12">
    <location>
        <begin position="33"/>
        <end position="321"/>
    </location>
</feature>
<dbReference type="SUPFAM" id="SSF53067">
    <property type="entry name" value="Actin-like ATPase domain"/>
    <property type="match status" value="1"/>
</dbReference>
<dbReference type="Gene3D" id="1.20.1560.10">
    <property type="entry name" value="ABC transporter type 1, transmembrane domain"/>
    <property type="match status" value="1"/>
</dbReference>
<evidence type="ECO:0000256" key="5">
    <source>
        <dbReference type="ARBA" id="ARBA00022737"/>
    </source>
</evidence>
<dbReference type="InterPro" id="IPR043129">
    <property type="entry name" value="ATPase_NBD"/>
</dbReference>
<dbReference type="AlphaFoldDB" id="A0ABD3A627"/>
<keyword evidence="6" id="KW-0547">Nucleotide-binding</keyword>
<evidence type="ECO:0000256" key="7">
    <source>
        <dbReference type="ARBA" id="ARBA00022840"/>
    </source>
</evidence>
<evidence type="ECO:0000256" key="11">
    <source>
        <dbReference type="SAM" id="Phobius"/>
    </source>
</evidence>
<feature type="transmembrane region" description="Helical" evidence="11">
    <location>
        <begin position="293"/>
        <end position="313"/>
    </location>
</feature>
<dbReference type="GO" id="GO:0005886">
    <property type="term" value="C:plasma membrane"/>
    <property type="evidence" value="ECO:0007669"/>
    <property type="project" value="UniProtKB-SubCell"/>
</dbReference>
<evidence type="ECO:0000256" key="6">
    <source>
        <dbReference type="ARBA" id="ARBA00022741"/>
    </source>
</evidence>
<keyword evidence="4 11" id="KW-0812">Transmembrane</keyword>
<keyword evidence="10" id="KW-0325">Glycoprotein</keyword>
<reference evidence="13 14" key="1">
    <citation type="submission" date="2024-11" db="EMBL/GenBank/DDBJ databases">
        <title>A near-complete genome assembly of Cinchona calisaya.</title>
        <authorList>
            <person name="Lian D.C."/>
            <person name="Zhao X.W."/>
            <person name="Wei L."/>
        </authorList>
    </citation>
    <scope>NUCLEOTIDE SEQUENCE [LARGE SCALE GENOMIC DNA]</scope>
    <source>
        <tissue evidence="13">Nenye</tissue>
    </source>
</reference>
<dbReference type="PROSITE" id="PS50929">
    <property type="entry name" value="ABC_TM1F"/>
    <property type="match status" value="1"/>
</dbReference>
<dbReference type="PANTHER" id="PTHR45136">
    <property type="entry name" value="ABC TRANSPORTER DOMAIN-CONTAINING PROTEIN"/>
    <property type="match status" value="1"/>
</dbReference>
<dbReference type="Gene3D" id="3.40.50.300">
    <property type="entry name" value="P-loop containing nucleotide triphosphate hydrolases"/>
    <property type="match status" value="1"/>
</dbReference>